<dbReference type="InterPro" id="IPR044200">
    <property type="entry name" value="At5g03900-like"/>
</dbReference>
<evidence type="ECO:0000313" key="2">
    <source>
        <dbReference type="EMBL" id="MDS3860451.1"/>
    </source>
</evidence>
<dbReference type="EMBL" id="JAVMIP010000004">
    <property type="protein sequence ID" value="MDS3860451.1"/>
    <property type="molecule type" value="Genomic_DNA"/>
</dbReference>
<organism evidence="2 3">
    <name type="scientific">Pseudocalidococcus azoricus BACA0444</name>
    <dbReference type="NCBI Taxonomy" id="2918990"/>
    <lineage>
        <taxon>Bacteria</taxon>
        <taxon>Bacillati</taxon>
        <taxon>Cyanobacteriota</taxon>
        <taxon>Cyanophyceae</taxon>
        <taxon>Acaryochloridales</taxon>
        <taxon>Thermosynechococcaceae</taxon>
        <taxon>Pseudocalidococcus</taxon>
        <taxon>Pseudocalidococcus azoricus</taxon>
    </lineage>
</organism>
<evidence type="ECO:0000313" key="3">
    <source>
        <dbReference type="Proteomes" id="UP001268256"/>
    </source>
</evidence>
<keyword evidence="1" id="KW-0472">Membrane</keyword>
<comment type="caution">
    <text evidence="2">The sequence shown here is derived from an EMBL/GenBank/DDBJ whole genome shotgun (WGS) entry which is preliminary data.</text>
</comment>
<feature type="transmembrane region" description="Helical" evidence="1">
    <location>
        <begin position="120"/>
        <end position="140"/>
    </location>
</feature>
<accession>A0AAE4FT19</accession>
<dbReference type="AlphaFoldDB" id="A0AAE4FT19"/>
<keyword evidence="1" id="KW-0812">Transmembrane</keyword>
<feature type="transmembrane region" description="Helical" evidence="1">
    <location>
        <begin position="160"/>
        <end position="181"/>
    </location>
</feature>
<proteinExistence type="predicted"/>
<sequence>MNFLEGIYSFLFGDGNPNANLEERRWQEVGQQIINQKGAVVAEQIAPYLDISPGPLSSGENFMIPVLSRFNGVPQVTEQGEIIYHFPDLQATAKQQRQKPVSPYLEEITWKFTRASSGQVMLAIGLGCINLVGALVLWNLLGDGSVATQLGGIVGFVQSIFWVLVAYGLGFLGIPLGRYYWILVMNGRIKARNQIRENRAEILRTADATLKDKITAAQAYAAETLITQTNLAYTTEKDLITQEAEQTDKIDAEWQRLLEDRS</sequence>
<dbReference type="Proteomes" id="UP001268256">
    <property type="component" value="Unassembled WGS sequence"/>
</dbReference>
<name>A0AAE4FT19_9CYAN</name>
<dbReference type="PANTHER" id="PTHR47380:SF4">
    <property type="entry name" value="OS02G0533000 PROTEIN"/>
    <property type="match status" value="1"/>
</dbReference>
<keyword evidence="1" id="KW-1133">Transmembrane helix</keyword>
<protein>
    <submittedName>
        <fullName evidence="2">Uncharacterized protein</fullName>
    </submittedName>
</protein>
<dbReference type="PANTHER" id="PTHR47380">
    <property type="entry name" value="OS02G0533000 PROTEIN"/>
    <property type="match status" value="1"/>
</dbReference>
<keyword evidence="3" id="KW-1185">Reference proteome</keyword>
<evidence type="ECO:0000256" key="1">
    <source>
        <dbReference type="SAM" id="Phobius"/>
    </source>
</evidence>
<gene>
    <name evidence="2" type="ORF">RIF25_06470</name>
</gene>
<reference evidence="3" key="1">
    <citation type="submission" date="2023-07" db="EMBL/GenBank/DDBJ databases">
        <authorList>
            <person name="Luz R."/>
            <person name="Cordeiro R."/>
            <person name="Fonseca A."/>
            <person name="Goncalves V."/>
        </authorList>
    </citation>
    <scope>NUCLEOTIDE SEQUENCE [LARGE SCALE GENOMIC DNA]</scope>
    <source>
        <strain evidence="3">BACA0444</strain>
    </source>
</reference>